<proteinExistence type="predicted"/>
<reference evidence="1 2" key="1">
    <citation type="submission" date="2017-02" db="EMBL/GenBank/DDBJ databases">
        <title>The new phylogeny of genus Mycobacterium.</title>
        <authorList>
            <person name="Tortoli E."/>
            <person name="Trovato A."/>
            <person name="Cirillo D.M."/>
        </authorList>
    </citation>
    <scope>NUCLEOTIDE SEQUENCE [LARGE SCALE GENOMIC DNA]</scope>
    <source>
        <strain evidence="1 2">DSM 45633</strain>
    </source>
</reference>
<organism evidence="1 2">
    <name type="scientific">Mycolicibacter minnesotensis</name>
    <dbReference type="NCBI Taxonomy" id="1118379"/>
    <lineage>
        <taxon>Bacteria</taxon>
        <taxon>Bacillati</taxon>
        <taxon>Actinomycetota</taxon>
        <taxon>Actinomycetes</taxon>
        <taxon>Mycobacteriales</taxon>
        <taxon>Mycobacteriaceae</taxon>
        <taxon>Mycolicibacter</taxon>
    </lineage>
</organism>
<dbReference type="SUPFAM" id="SSF53254">
    <property type="entry name" value="Phosphoglycerate mutase-like"/>
    <property type="match status" value="1"/>
</dbReference>
<dbReference type="Proteomes" id="UP000192320">
    <property type="component" value="Unassembled WGS sequence"/>
</dbReference>
<dbReference type="SMART" id="SM00855">
    <property type="entry name" value="PGAM"/>
    <property type="match status" value="1"/>
</dbReference>
<keyword evidence="2" id="KW-1185">Reference proteome</keyword>
<dbReference type="RefSeq" id="WP_083027553.1">
    <property type="nucleotide sequence ID" value="NZ_AP022589.1"/>
</dbReference>
<dbReference type="NCBIfam" id="NF009993">
    <property type="entry name" value="PRK13462.1"/>
    <property type="match status" value="1"/>
</dbReference>
<dbReference type="Pfam" id="PF00300">
    <property type="entry name" value="His_Phos_1"/>
    <property type="match status" value="1"/>
</dbReference>
<dbReference type="GO" id="GO:0070297">
    <property type="term" value="P:regulation of phosphorelay signal transduction system"/>
    <property type="evidence" value="ECO:0007669"/>
    <property type="project" value="TreeGrafter"/>
</dbReference>
<dbReference type="InterPro" id="IPR050275">
    <property type="entry name" value="PGM_Phosphatase"/>
</dbReference>
<dbReference type="EMBL" id="MVHZ01000023">
    <property type="protein sequence ID" value="ORA98302.1"/>
    <property type="molecule type" value="Genomic_DNA"/>
</dbReference>
<comment type="caution">
    <text evidence="1">The sequence shown here is derived from an EMBL/GenBank/DDBJ whole genome shotgun (WGS) entry which is preliminary data.</text>
</comment>
<dbReference type="PANTHER" id="PTHR48100">
    <property type="entry name" value="BROAD-SPECIFICITY PHOSPHATASE YOR283W-RELATED"/>
    <property type="match status" value="1"/>
</dbReference>
<protein>
    <submittedName>
        <fullName evidence="1">Acid phosphatase</fullName>
    </submittedName>
</protein>
<dbReference type="InterPro" id="IPR029033">
    <property type="entry name" value="His_PPase_superfam"/>
</dbReference>
<evidence type="ECO:0000313" key="2">
    <source>
        <dbReference type="Proteomes" id="UP000192320"/>
    </source>
</evidence>
<accession>A0A7I7R1T2</accession>
<dbReference type="Gene3D" id="3.40.50.1240">
    <property type="entry name" value="Phosphoglycerate mutase-like"/>
    <property type="match status" value="1"/>
</dbReference>
<sequence>MGIEEHRLLLLRHGETEWSQSGRHTGRTELELTEVGRRQAIAASAPLADLALQDPLVLCSPRRRAQVTAELAGLHVDETIEDLAEWDYGRYEGLTTAQIRAAESDWLIWTHGGAGGETVAQVSDRADRMVAVALRQLATRDVVFVSHGHFSRAVVTRWLEFPLAEGARFGMPVASLAVCGFEHGVRQLVALGLTGPKAAGR</sequence>
<dbReference type="PANTHER" id="PTHR48100:SF15">
    <property type="entry name" value="SEDOHEPTULOSE 1,7-BISPHOSPHATASE"/>
    <property type="match status" value="1"/>
</dbReference>
<dbReference type="CDD" id="cd07067">
    <property type="entry name" value="HP_PGM_like"/>
    <property type="match status" value="1"/>
</dbReference>
<dbReference type="InterPro" id="IPR013078">
    <property type="entry name" value="His_Pase_superF_clade-1"/>
</dbReference>
<name>A0A7I7R1T2_9MYCO</name>
<gene>
    <name evidence="1" type="ORF">BST33_16775</name>
</gene>
<dbReference type="GO" id="GO:0101006">
    <property type="term" value="F:protein histidine phosphatase activity"/>
    <property type="evidence" value="ECO:0007669"/>
    <property type="project" value="TreeGrafter"/>
</dbReference>
<evidence type="ECO:0000313" key="1">
    <source>
        <dbReference type="EMBL" id="ORA98302.1"/>
    </source>
</evidence>
<dbReference type="OrthoDB" id="4697614at2"/>
<dbReference type="AlphaFoldDB" id="A0A7I7R1T2"/>